<evidence type="ECO:0000256" key="1">
    <source>
        <dbReference type="PROSITE-ProRule" id="PRU00339"/>
    </source>
</evidence>
<evidence type="ECO:0008006" key="4">
    <source>
        <dbReference type="Google" id="ProtNLM"/>
    </source>
</evidence>
<reference evidence="2 3" key="1">
    <citation type="submission" date="2023-12" db="EMBL/GenBank/DDBJ databases">
        <title>the genome sequence of Hyalangium sp. s54d21.</title>
        <authorList>
            <person name="Zhang X."/>
        </authorList>
    </citation>
    <scope>NUCLEOTIDE SEQUENCE [LARGE SCALE GENOMIC DNA]</scope>
    <source>
        <strain evidence="3">s54d21</strain>
    </source>
</reference>
<organism evidence="2 3">
    <name type="scientific">Hyalangium rubrum</name>
    <dbReference type="NCBI Taxonomy" id="3103134"/>
    <lineage>
        <taxon>Bacteria</taxon>
        <taxon>Pseudomonadati</taxon>
        <taxon>Myxococcota</taxon>
        <taxon>Myxococcia</taxon>
        <taxon>Myxococcales</taxon>
        <taxon>Cystobacterineae</taxon>
        <taxon>Archangiaceae</taxon>
        <taxon>Hyalangium</taxon>
    </lineage>
</organism>
<feature type="repeat" description="TPR" evidence="1">
    <location>
        <begin position="252"/>
        <end position="285"/>
    </location>
</feature>
<gene>
    <name evidence="2" type="ORF">SYV04_31535</name>
</gene>
<accession>A0ABU5HBW6</accession>
<dbReference type="Gene3D" id="1.25.40.10">
    <property type="entry name" value="Tetratricopeptide repeat domain"/>
    <property type="match status" value="2"/>
</dbReference>
<dbReference type="EMBL" id="JAXIVS010000013">
    <property type="protein sequence ID" value="MDY7230963.1"/>
    <property type="molecule type" value="Genomic_DNA"/>
</dbReference>
<keyword evidence="3" id="KW-1185">Reference proteome</keyword>
<dbReference type="Proteomes" id="UP001291309">
    <property type="component" value="Unassembled WGS sequence"/>
</dbReference>
<sequence>MRRLLSAGKLNEVLALVANSGEQLRVNALVDLAQSCAEDQPAIARELLEQALARSPQHDDATWMLAWLDTRAGRPHSSIERLRALYARYPRRIDVIAALADQLIEVDSAAEAETLLAPAEQSAEPRLLCLLGKARFAQGRMQEALSPLERAMALYEQLSRSDPFASGPSGDEYAELEALHTEVLATMHGHEAVVVDAARRRKLDTRAGVNFTLLAAHQMLGAPCRAPSLALRPLQALRKLADERLRSDTSDSIGHVQQGVIALREGRFRNALKHFERANELSPEDFAPLLGKGAALELEQQDVLGALKRLPEVSPLEGLERVFPDWSALTDRERRVVHASAFPLRQFLPHLAQAGYHVRILPLDVRASDLPELAEWRDERAEDDHRAFEALHGVAVGSMAIAKIEGLLSLAPGAHGWVLAHEFAHLVYFSGPAPLRARIQTLLRRASLAGYIGSEYQKQNEDEFFACAYTEYLARRYGLDAEQQMDDGGISREILSVFEELDAAA</sequence>
<protein>
    <recommendedName>
        <fullName evidence="4">Tetratricopeptide repeat protein</fullName>
    </recommendedName>
</protein>
<dbReference type="SMART" id="SM00028">
    <property type="entry name" value="TPR"/>
    <property type="match status" value="2"/>
</dbReference>
<evidence type="ECO:0000313" key="2">
    <source>
        <dbReference type="EMBL" id="MDY7230963.1"/>
    </source>
</evidence>
<dbReference type="PROSITE" id="PS50005">
    <property type="entry name" value="TPR"/>
    <property type="match status" value="1"/>
</dbReference>
<dbReference type="InterPro" id="IPR011990">
    <property type="entry name" value="TPR-like_helical_dom_sf"/>
</dbReference>
<dbReference type="InterPro" id="IPR019734">
    <property type="entry name" value="TPR_rpt"/>
</dbReference>
<name>A0ABU5HBW6_9BACT</name>
<comment type="caution">
    <text evidence="2">The sequence shown here is derived from an EMBL/GenBank/DDBJ whole genome shotgun (WGS) entry which is preliminary data.</text>
</comment>
<evidence type="ECO:0000313" key="3">
    <source>
        <dbReference type="Proteomes" id="UP001291309"/>
    </source>
</evidence>
<keyword evidence="1" id="KW-0802">TPR repeat</keyword>
<proteinExistence type="predicted"/>
<dbReference type="SUPFAM" id="SSF48452">
    <property type="entry name" value="TPR-like"/>
    <property type="match status" value="1"/>
</dbReference>